<dbReference type="Proteomes" id="UP000276133">
    <property type="component" value="Unassembled WGS sequence"/>
</dbReference>
<sequence>MKINFSNILCFEFQKKENKNFISDKNVQQSILQSEVARVTLVHGPIACLSLWCSKYVEKITGHTENNFKDDEEISVLEVVFNTEKLKFSILSDLLKISVDFKKETNSENEIFPNIFFLFYFLLQNLGSSRNEKVVFNRIDFIIDYEIDDQIVQIEVFKASSNDQIIQSADFHFYDILTWFSLGYPKLVDFHRNSSIFNRFGFNINVE</sequence>
<dbReference type="AlphaFoldDB" id="A0A3M7PG30"/>
<evidence type="ECO:0000313" key="2">
    <source>
        <dbReference type="Proteomes" id="UP000276133"/>
    </source>
</evidence>
<keyword evidence="2" id="KW-1185">Reference proteome</keyword>
<dbReference type="EMBL" id="REGN01011050">
    <property type="protein sequence ID" value="RMZ97973.1"/>
    <property type="molecule type" value="Genomic_DNA"/>
</dbReference>
<dbReference type="OrthoDB" id="10197063at2759"/>
<evidence type="ECO:0000313" key="1">
    <source>
        <dbReference type="EMBL" id="RMZ97973.1"/>
    </source>
</evidence>
<reference evidence="1 2" key="1">
    <citation type="journal article" date="2018" name="Sci. Rep.">
        <title>Genomic signatures of local adaptation to the degree of environmental predictability in rotifers.</title>
        <authorList>
            <person name="Franch-Gras L."/>
            <person name="Hahn C."/>
            <person name="Garcia-Roger E.M."/>
            <person name="Carmona M.J."/>
            <person name="Serra M."/>
            <person name="Gomez A."/>
        </authorList>
    </citation>
    <scope>NUCLEOTIDE SEQUENCE [LARGE SCALE GENOMIC DNA]</scope>
    <source>
        <strain evidence="1">HYR1</strain>
    </source>
</reference>
<organism evidence="1 2">
    <name type="scientific">Brachionus plicatilis</name>
    <name type="common">Marine rotifer</name>
    <name type="synonym">Brachionus muelleri</name>
    <dbReference type="NCBI Taxonomy" id="10195"/>
    <lineage>
        <taxon>Eukaryota</taxon>
        <taxon>Metazoa</taxon>
        <taxon>Spiralia</taxon>
        <taxon>Gnathifera</taxon>
        <taxon>Rotifera</taxon>
        <taxon>Eurotatoria</taxon>
        <taxon>Monogononta</taxon>
        <taxon>Pseudotrocha</taxon>
        <taxon>Ploima</taxon>
        <taxon>Brachionidae</taxon>
        <taxon>Brachionus</taxon>
    </lineage>
</organism>
<name>A0A3M7PG30_BRAPC</name>
<protein>
    <submittedName>
        <fullName evidence="1">Uncharacterized protein</fullName>
    </submittedName>
</protein>
<accession>A0A3M7PG30</accession>
<comment type="caution">
    <text evidence="1">The sequence shown here is derived from an EMBL/GenBank/DDBJ whole genome shotgun (WGS) entry which is preliminary data.</text>
</comment>
<gene>
    <name evidence="1" type="ORF">BpHYR1_002424</name>
</gene>
<proteinExistence type="predicted"/>